<feature type="compositionally biased region" description="Basic and acidic residues" evidence="1">
    <location>
        <begin position="56"/>
        <end position="65"/>
    </location>
</feature>
<dbReference type="Proteomes" id="UP001162480">
    <property type="component" value="Chromosome 8"/>
</dbReference>
<dbReference type="AlphaFoldDB" id="A0AA36F7H2"/>
<reference evidence="2" key="1">
    <citation type="submission" date="2023-08" db="EMBL/GenBank/DDBJ databases">
        <authorList>
            <person name="Alioto T."/>
            <person name="Alioto T."/>
            <person name="Gomez Garrido J."/>
        </authorList>
    </citation>
    <scope>NUCLEOTIDE SEQUENCE</scope>
</reference>
<feature type="region of interest" description="Disordered" evidence="1">
    <location>
        <begin position="1"/>
        <end position="26"/>
    </location>
</feature>
<evidence type="ECO:0000313" key="2">
    <source>
        <dbReference type="EMBL" id="CAI9727130.1"/>
    </source>
</evidence>
<name>A0AA36F7H2_OCTVU</name>
<keyword evidence="3" id="KW-1185">Reference proteome</keyword>
<accession>A0AA36F7H2</accession>
<evidence type="ECO:0000256" key="1">
    <source>
        <dbReference type="SAM" id="MobiDB-lite"/>
    </source>
</evidence>
<protein>
    <submittedName>
        <fullName evidence="2">Uncharacterized protein</fullName>
    </submittedName>
</protein>
<evidence type="ECO:0000313" key="3">
    <source>
        <dbReference type="Proteomes" id="UP001162480"/>
    </source>
</evidence>
<sequence>MGQKDVVPKDVDEAMLDKETSDEKSGHDLAQLFKFVAALRKLKLLCDIHILPFRNEPAKDSENSKQKTLRTSRGCGVGGSADTACTGYSSCDDIDNGESIGGVGNGNVSTHIAGWYLVEITE</sequence>
<gene>
    <name evidence="2" type="ORF">OCTVUL_1B016133</name>
</gene>
<proteinExistence type="predicted"/>
<organism evidence="2 3">
    <name type="scientific">Octopus vulgaris</name>
    <name type="common">Common octopus</name>
    <dbReference type="NCBI Taxonomy" id="6645"/>
    <lineage>
        <taxon>Eukaryota</taxon>
        <taxon>Metazoa</taxon>
        <taxon>Spiralia</taxon>
        <taxon>Lophotrochozoa</taxon>
        <taxon>Mollusca</taxon>
        <taxon>Cephalopoda</taxon>
        <taxon>Coleoidea</taxon>
        <taxon>Octopodiformes</taxon>
        <taxon>Octopoda</taxon>
        <taxon>Incirrata</taxon>
        <taxon>Octopodidae</taxon>
        <taxon>Octopus</taxon>
    </lineage>
</organism>
<feature type="region of interest" description="Disordered" evidence="1">
    <location>
        <begin position="56"/>
        <end position="76"/>
    </location>
</feature>
<dbReference type="EMBL" id="OX597821">
    <property type="protein sequence ID" value="CAI9727130.1"/>
    <property type="molecule type" value="Genomic_DNA"/>
</dbReference>